<dbReference type="Proteomes" id="UP000515154">
    <property type="component" value="Linkage group LG9"/>
</dbReference>
<proteinExistence type="predicted"/>
<feature type="domain" description="EFHB C-terminal EF-hand" evidence="1">
    <location>
        <begin position="511"/>
        <end position="579"/>
    </location>
</feature>
<dbReference type="AlphaFoldDB" id="A0A7E6F334"/>
<protein>
    <submittedName>
        <fullName evidence="3">EF-hand domain-containing family member B-like</fullName>
    </submittedName>
</protein>
<accession>A0A7E6F334</accession>
<evidence type="ECO:0000313" key="2">
    <source>
        <dbReference type="Proteomes" id="UP000515154"/>
    </source>
</evidence>
<dbReference type="KEGG" id="osn:115215799"/>
<dbReference type="InterPro" id="IPR057428">
    <property type="entry name" value="EFHB_EF-hand_C"/>
</dbReference>
<evidence type="ECO:0000313" key="3">
    <source>
        <dbReference type="RefSeq" id="XP_036361700.1"/>
    </source>
</evidence>
<dbReference type="Pfam" id="PF25325">
    <property type="entry name" value="EF-hand_EFHB_C"/>
    <property type="match status" value="1"/>
</dbReference>
<reference evidence="3" key="1">
    <citation type="submission" date="2025-08" db="UniProtKB">
        <authorList>
            <consortium name="RefSeq"/>
        </authorList>
    </citation>
    <scope>IDENTIFICATION</scope>
</reference>
<organism evidence="2 3">
    <name type="scientific">Octopus sinensis</name>
    <name type="common">East Asian common octopus</name>
    <dbReference type="NCBI Taxonomy" id="2607531"/>
    <lineage>
        <taxon>Eukaryota</taxon>
        <taxon>Metazoa</taxon>
        <taxon>Spiralia</taxon>
        <taxon>Lophotrochozoa</taxon>
        <taxon>Mollusca</taxon>
        <taxon>Cephalopoda</taxon>
        <taxon>Coleoidea</taxon>
        <taxon>Octopodiformes</taxon>
        <taxon>Octopoda</taxon>
        <taxon>Incirrata</taxon>
        <taxon>Octopodidae</taxon>
        <taxon>Octopus</taxon>
    </lineage>
</organism>
<keyword evidence="2" id="KW-1185">Reference proteome</keyword>
<sequence length="588" mass="67755">MCEKVVDPLLEASRLAEGSICIHSEQSKDKCLCSALNYVSHEIVDCKKIMTDDTPKKTTRRKSKKRKDLVVECLQYPPQPQTPCLLKKFQDYYKTDVGLRRRHYGISCDPERYFTEKMWHCKVVKNPYPLEEVICPPMKTKYQEVCDNLKEDLYMSKKHASIGKKSQWHIYAPEYVTQLTHGKTVEPDGDVGKVVNPPYSQAELREMDDKYHDLYVASHKDLYPGEHVQRGYRPPFRPSATFGDDVVKHSNGALTKASMKWIDMARKEKATPLICYDLEEFNRKTHPRIGSTLNQIRDGRKFPYNHIFGRQIKVTDTVGTVIHESTPFQYGDMKDHFGFLVALRKHLNETAYSRLTTVLIAMQQADVEKTGYLSTDEAMRIMLEQEFPINVEGLRAFLEMWNDGNGVSYHLLINSLNWKSPLPCPHMLPLARFGELGEKQEESLKSKVKEDKAKSRFQKSSSMINSVFDVNGVTKDWRCYGVPNFRTDLIPPKIQNFSDPINYANQSDAFNLIRPSIYSEYGMDLEMMKPRTLDELKDIYGRSGLPTDEETFLKMHCIVTNGNPEEKVSLDSIQKLFQRSGAPARLIQ</sequence>
<name>A0A7E6F334_9MOLL</name>
<dbReference type="RefSeq" id="XP_036361700.1">
    <property type="nucleotide sequence ID" value="XM_036505807.1"/>
</dbReference>
<evidence type="ECO:0000259" key="1">
    <source>
        <dbReference type="Pfam" id="PF25325"/>
    </source>
</evidence>
<gene>
    <name evidence="3" type="primary">LOC115215799</name>
</gene>